<organism evidence="3 4">
    <name type="scientific">Pedobacter nyackensis</name>
    <dbReference type="NCBI Taxonomy" id="475255"/>
    <lineage>
        <taxon>Bacteria</taxon>
        <taxon>Pseudomonadati</taxon>
        <taxon>Bacteroidota</taxon>
        <taxon>Sphingobacteriia</taxon>
        <taxon>Sphingobacteriales</taxon>
        <taxon>Sphingobacteriaceae</taxon>
        <taxon>Pedobacter</taxon>
    </lineage>
</organism>
<dbReference type="Pfam" id="PF04972">
    <property type="entry name" value="BON"/>
    <property type="match status" value="3"/>
</dbReference>
<keyword evidence="1" id="KW-0732">Signal</keyword>
<dbReference type="RefSeq" id="WP_084290486.1">
    <property type="nucleotide sequence ID" value="NZ_FWYB01000009.1"/>
</dbReference>
<evidence type="ECO:0000259" key="2">
    <source>
        <dbReference type="PROSITE" id="PS50914"/>
    </source>
</evidence>
<reference evidence="3 4" key="1">
    <citation type="submission" date="2017-04" db="EMBL/GenBank/DDBJ databases">
        <authorList>
            <person name="Afonso C.L."/>
            <person name="Miller P.J."/>
            <person name="Scott M.A."/>
            <person name="Spackman E."/>
            <person name="Goraichik I."/>
            <person name="Dimitrov K.M."/>
            <person name="Suarez D.L."/>
            <person name="Swayne D.E."/>
        </authorList>
    </citation>
    <scope>NUCLEOTIDE SEQUENCE [LARGE SCALE GENOMIC DNA]</scope>
    <source>
        <strain evidence="3 4">DSM 19625</strain>
    </source>
</reference>
<dbReference type="EMBL" id="FWYB01000009">
    <property type="protein sequence ID" value="SMD03216.1"/>
    <property type="molecule type" value="Genomic_DNA"/>
</dbReference>
<evidence type="ECO:0000313" key="4">
    <source>
        <dbReference type="Proteomes" id="UP000192678"/>
    </source>
</evidence>
<name>A0A1W2E1U9_9SPHI</name>
<dbReference type="InterPro" id="IPR014004">
    <property type="entry name" value="Transpt-assoc_nodulatn_dom_bac"/>
</dbReference>
<dbReference type="PANTHER" id="PTHR34606">
    <property type="entry name" value="BON DOMAIN-CONTAINING PROTEIN"/>
    <property type="match status" value="1"/>
</dbReference>
<dbReference type="InterPro" id="IPR051686">
    <property type="entry name" value="Lipoprotein_DolP"/>
</dbReference>
<dbReference type="Gene3D" id="3.30.1340.30">
    <property type="match status" value="3"/>
</dbReference>
<dbReference type="InterPro" id="IPR007055">
    <property type="entry name" value="BON_dom"/>
</dbReference>
<protein>
    <submittedName>
        <fullName evidence="3">Osmotically-inducible protein OsmY, contains BON domain</fullName>
    </submittedName>
</protein>
<evidence type="ECO:0000256" key="1">
    <source>
        <dbReference type="ARBA" id="ARBA00022729"/>
    </source>
</evidence>
<dbReference type="AlphaFoldDB" id="A0A1W2E1U9"/>
<dbReference type="OrthoDB" id="870892at2"/>
<dbReference type="Proteomes" id="UP000192678">
    <property type="component" value="Unassembled WGS sequence"/>
</dbReference>
<accession>A0A1W2E1U9</accession>
<dbReference type="STRING" id="475255.SAMN04488101_10954"/>
<dbReference type="PANTHER" id="PTHR34606:SF4">
    <property type="entry name" value="OUTER MEMBRANE LIPOPROTEIN DOLP"/>
    <property type="match status" value="1"/>
</dbReference>
<dbReference type="PROSITE" id="PS50914">
    <property type="entry name" value="BON"/>
    <property type="match status" value="3"/>
</dbReference>
<feature type="domain" description="BON" evidence="2">
    <location>
        <begin position="154"/>
        <end position="222"/>
    </location>
</feature>
<gene>
    <name evidence="3" type="ORF">SAMN04488101_10954</name>
</gene>
<proteinExistence type="predicted"/>
<sequence length="229" mass="25311">MRSDLEIQKDVMDELGWEPSLTPSEIGVAVKGGVVTLSGQVDSYFKKTIAEKAAKRVKGVKAIAEEIQIGASPSYHRSDTDIATAVLNALKWHTAVEEERIKVRVEEGIVRLEGEVEWEYQRKNAKAAIENLNGVIAVINLIAVKPKLVTTNIKTSEIKQKIIAAFQRNAMLDAKRILVKVEENKVTLTGTVRSLAEKDDAENAAWAAPGVLDVDSKLQVENPEFIFYE</sequence>
<keyword evidence="4" id="KW-1185">Reference proteome</keyword>
<feature type="domain" description="BON" evidence="2">
    <location>
        <begin position="78"/>
        <end position="146"/>
    </location>
</feature>
<feature type="domain" description="BON" evidence="2">
    <location>
        <begin position="3"/>
        <end position="71"/>
    </location>
</feature>
<evidence type="ECO:0000313" key="3">
    <source>
        <dbReference type="EMBL" id="SMD03216.1"/>
    </source>
</evidence>
<dbReference type="SMART" id="SM00749">
    <property type="entry name" value="BON"/>
    <property type="match status" value="3"/>
</dbReference>